<proteinExistence type="predicted"/>
<dbReference type="RefSeq" id="WP_231954211.1">
    <property type="nucleotide sequence ID" value="NZ_CP036291.1"/>
</dbReference>
<reference evidence="1 2" key="1">
    <citation type="submission" date="2019-02" db="EMBL/GenBank/DDBJ databases">
        <title>Deep-cultivation of Planctomycetes and their phenomic and genomic characterization uncovers novel biology.</title>
        <authorList>
            <person name="Wiegand S."/>
            <person name="Jogler M."/>
            <person name="Boedeker C."/>
            <person name="Pinto D."/>
            <person name="Vollmers J."/>
            <person name="Rivas-Marin E."/>
            <person name="Kohn T."/>
            <person name="Peeters S.H."/>
            <person name="Heuer A."/>
            <person name="Rast P."/>
            <person name="Oberbeckmann S."/>
            <person name="Bunk B."/>
            <person name="Jeske O."/>
            <person name="Meyerdierks A."/>
            <person name="Storesund J.E."/>
            <person name="Kallscheuer N."/>
            <person name="Luecker S."/>
            <person name="Lage O.M."/>
            <person name="Pohl T."/>
            <person name="Merkel B.J."/>
            <person name="Hornburger P."/>
            <person name="Mueller R.-W."/>
            <person name="Bruemmer F."/>
            <person name="Labrenz M."/>
            <person name="Spormann A.M."/>
            <person name="Op den Camp H."/>
            <person name="Overmann J."/>
            <person name="Amann R."/>
            <person name="Jetten M.S.M."/>
            <person name="Mascher T."/>
            <person name="Medema M.H."/>
            <person name="Devos D.P."/>
            <person name="Kaster A.-K."/>
            <person name="Ovreas L."/>
            <person name="Rohde M."/>
            <person name="Galperin M.Y."/>
            <person name="Jogler C."/>
        </authorList>
    </citation>
    <scope>NUCLEOTIDE SEQUENCE [LARGE SCALE GENOMIC DNA]</scope>
    <source>
        <strain evidence="1 2">Pla175</strain>
    </source>
</reference>
<dbReference type="AlphaFoldDB" id="A0A518D8P7"/>
<dbReference type="KEGG" id="pnd:Pla175_12140"/>
<evidence type="ECO:0000313" key="1">
    <source>
        <dbReference type="EMBL" id="QDU87847.1"/>
    </source>
</evidence>
<keyword evidence="2" id="KW-1185">Reference proteome</keyword>
<accession>A0A518D8P7</accession>
<name>A0A518D8P7_9BACT</name>
<dbReference type="InterPro" id="IPR038765">
    <property type="entry name" value="Papain-like_cys_pep_sf"/>
</dbReference>
<sequence>MPRLASRSVSLALVVLATLVLGCVAVGGCGGDRQPAKRRAAAVRSALGESGQLLDNIKSSLRSLPEVISLEIAPPEVLLDARKSANGEEIQSIILPLEGSTKSEAKLLVVVSDNAGLQRAGVQAGDLVKFYGKVDEETAQAIGVESVSAIDMLVGQRLDGVKLGDEPHEALILVDGLRRPELTPRRTEIWRTTDDRMREIDAALAKYVRTGEPALAWQPTGDAQALDLVIERLNQWIRPRPKDASWRPAGLLATLPPGLRDDPLLAPYLSDAALASSEFLAYEGRVLQEEIWLRGISGWAHGPSLEPLKRAAALLDWTARNIAITGDLRTYAYRPWDALVFSRGAALHRAWVFCGLCRHLGLEACVIEAPTEDGEPYLLCAVLHDGGLYLFDPVVGLPLPGPDGEPIATWEAVASDDALLRAWDLEGSPYPLSSERLAEATFCVVADPFALTRRAAVLDGSLTGDDRLLLSVDADAVAERLRRAGGVGADQAVALWSAPAEAIRRKLTLSGPARGAAVADILPFTWRPKLWKARVLHFRGALDDDEQKKLSDPLYDPINDHRAAAALYSDPAVRPAESRLRSVAAEKARIYRYAKQQATYLLGLLSFDTGNLTAASNWFDSDALSGDVAARMADGIGFNRALTAAQLGDLDRAIELLEQDESPGRRGALIRAARLREQQQAEAIEKGE</sequence>
<dbReference type="Proteomes" id="UP000317429">
    <property type="component" value="Chromosome"/>
</dbReference>
<evidence type="ECO:0000313" key="2">
    <source>
        <dbReference type="Proteomes" id="UP000317429"/>
    </source>
</evidence>
<dbReference type="PROSITE" id="PS51257">
    <property type="entry name" value="PROKAR_LIPOPROTEIN"/>
    <property type="match status" value="1"/>
</dbReference>
<evidence type="ECO:0008006" key="3">
    <source>
        <dbReference type="Google" id="ProtNLM"/>
    </source>
</evidence>
<gene>
    <name evidence="1" type="ORF">Pla175_12140</name>
</gene>
<protein>
    <recommendedName>
        <fullName evidence="3">Transglutaminase-like superfamily protein</fullName>
    </recommendedName>
</protein>
<organism evidence="1 2">
    <name type="scientific">Pirellulimonas nuda</name>
    <dbReference type="NCBI Taxonomy" id="2528009"/>
    <lineage>
        <taxon>Bacteria</taxon>
        <taxon>Pseudomonadati</taxon>
        <taxon>Planctomycetota</taxon>
        <taxon>Planctomycetia</taxon>
        <taxon>Pirellulales</taxon>
        <taxon>Lacipirellulaceae</taxon>
        <taxon>Pirellulimonas</taxon>
    </lineage>
</organism>
<dbReference type="SUPFAM" id="SSF54001">
    <property type="entry name" value="Cysteine proteinases"/>
    <property type="match status" value="1"/>
</dbReference>
<dbReference type="EMBL" id="CP036291">
    <property type="protein sequence ID" value="QDU87847.1"/>
    <property type="molecule type" value="Genomic_DNA"/>
</dbReference>